<comment type="similarity">
    <text evidence="2 12">Belongs to the amiloride-sensitive sodium channel (TC 1.A.6) family.</text>
</comment>
<dbReference type="RefSeq" id="XP_014245168.1">
    <property type="nucleotide sequence ID" value="XM_014389682.2"/>
</dbReference>
<keyword evidence="9 13" id="KW-0472">Membrane</keyword>
<evidence type="ECO:0000256" key="5">
    <source>
        <dbReference type="ARBA" id="ARBA00022692"/>
    </source>
</evidence>
<dbReference type="PANTHER" id="PTHR11690">
    <property type="entry name" value="AMILORIDE-SENSITIVE SODIUM CHANNEL-RELATED"/>
    <property type="match status" value="1"/>
</dbReference>
<evidence type="ECO:0000256" key="7">
    <source>
        <dbReference type="ARBA" id="ARBA00023053"/>
    </source>
</evidence>
<evidence type="ECO:0000256" key="8">
    <source>
        <dbReference type="ARBA" id="ARBA00023065"/>
    </source>
</evidence>
<keyword evidence="5 12" id="KW-0812">Transmembrane</keyword>
<accession>A0A8I6RJP6</accession>
<dbReference type="Gene3D" id="1.10.287.820">
    <property type="entry name" value="Acid-sensing ion channel domain"/>
    <property type="match status" value="1"/>
</dbReference>
<dbReference type="AlphaFoldDB" id="A0A8I6RJP6"/>
<name>A0A8I6RJP6_CIMLE</name>
<evidence type="ECO:0000256" key="2">
    <source>
        <dbReference type="ARBA" id="ARBA00007193"/>
    </source>
</evidence>
<sequence>MDFVRLVLRTSSVHGLSQIAARNRHPSETVVWIVTSICGLYGAIWLCQSTMHRFEENPTVISLERNYKEWNTTFPASTICPKTKTKEDIENVVSKWFPSADNATEAERWLRDLSNATYTNFAKMENYSPAIRPENYLDAVLDAKLQFRYVLSNSNSDAADLVPTFTELGLCYSYNSQVAIYNNPEYWRQNNFTFVEVGDLFKGNPLEGDIFAQVMEMNSGFKVFVHSPSEVAEIASSSRESPPKFYMSLDLVALTIYSTEQTKSLRISQRKCRFLDEGNLKISPAYTYKLCRIECRMKLANRLCGCVPYFYRKTDLKICDVNGMLCLAKYKERLLKLLHDGVKEQCQCVPPCNDVNYSIHGDSLSPWFLGTNFKYGLIKYPRSRLKRDVFFSFNDLLIQFGGTVGLCLGCSVLSCIEFVYFFTLRLFLFVTHKINENKRFPHKHQSFR</sequence>
<protein>
    <recommendedName>
        <fullName evidence="16">Sodium channel protein Nach</fullName>
    </recommendedName>
</protein>
<dbReference type="Pfam" id="PF00858">
    <property type="entry name" value="ASC"/>
    <property type="match status" value="1"/>
</dbReference>
<evidence type="ECO:0000256" key="13">
    <source>
        <dbReference type="SAM" id="Phobius"/>
    </source>
</evidence>
<comment type="subcellular location">
    <subcellularLocation>
        <location evidence="1">Membrane</location>
        <topology evidence="1">Multi-pass membrane protein</topology>
    </subcellularLocation>
</comment>
<reference evidence="14" key="1">
    <citation type="submission" date="2022-01" db="UniProtKB">
        <authorList>
            <consortium name="EnsemblMetazoa"/>
        </authorList>
    </citation>
    <scope>IDENTIFICATION</scope>
</reference>
<keyword evidence="6 13" id="KW-1133">Transmembrane helix</keyword>
<keyword evidence="10 12" id="KW-0739">Sodium transport</keyword>
<evidence type="ECO:0000256" key="6">
    <source>
        <dbReference type="ARBA" id="ARBA00022989"/>
    </source>
</evidence>
<organism evidence="14 15">
    <name type="scientific">Cimex lectularius</name>
    <name type="common">Bed bug</name>
    <name type="synonym">Acanthia lectularia</name>
    <dbReference type="NCBI Taxonomy" id="79782"/>
    <lineage>
        <taxon>Eukaryota</taxon>
        <taxon>Metazoa</taxon>
        <taxon>Ecdysozoa</taxon>
        <taxon>Arthropoda</taxon>
        <taxon>Hexapoda</taxon>
        <taxon>Insecta</taxon>
        <taxon>Pterygota</taxon>
        <taxon>Neoptera</taxon>
        <taxon>Paraneoptera</taxon>
        <taxon>Hemiptera</taxon>
        <taxon>Heteroptera</taxon>
        <taxon>Panheteroptera</taxon>
        <taxon>Cimicomorpha</taxon>
        <taxon>Cimicidae</taxon>
        <taxon>Cimex</taxon>
    </lineage>
</organism>
<feature type="transmembrane region" description="Helical" evidence="13">
    <location>
        <begin position="396"/>
        <end position="422"/>
    </location>
</feature>
<evidence type="ECO:0000256" key="3">
    <source>
        <dbReference type="ARBA" id="ARBA00022448"/>
    </source>
</evidence>
<keyword evidence="7" id="KW-0915">Sodium</keyword>
<evidence type="ECO:0000256" key="10">
    <source>
        <dbReference type="ARBA" id="ARBA00023201"/>
    </source>
</evidence>
<dbReference type="KEGG" id="clec:106664183"/>
<dbReference type="InterPro" id="IPR001873">
    <property type="entry name" value="ENaC"/>
</dbReference>
<keyword evidence="8 12" id="KW-0406">Ion transport</keyword>
<proteinExistence type="inferred from homology"/>
<dbReference type="Gene3D" id="1.10.287.770">
    <property type="entry name" value="YojJ-like"/>
    <property type="match status" value="1"/>
</dbReference>
<dbReference type="Proteomes" id="UP000494040">
    <property type="component" value="Unassembled WGS sequence"/>
</dbReference>
<evidence type="ECO:0008006" key="16">
    <source>
        <dbReference type="Google" id="ProtNLM"/>
    </source>
</evidence>
<evidence type="ECO:0000256" key="1">
    <source>
        <dbReference type="ARBA" id="ARBA00004141"/>
    </source>
</evidence>
<evidence type="ECO:0000256" key="9">
    <source>
        <dbReference type="ARBA" id="ARBA00023136"/>
    </source>
</evidence>
<evidence type="ECO:0000256" key="12">
    <source>
        <dbReference type="RuleBase" id="RU000679"/>
    </source>
</evidence>
<dbReference type="GeneID" id="106664183"/>
<dbReference type="OrthoDB" id="6628406at2759"/>
<dbReference type="OMA" id="FTEIVYY"/>
<dbReference type="GO" id="GO:0015280">
    <property type="term" value="F:ligand-gated sodium channel activity"/>
    <property type="evidence" value="ECO:0007669"/>
    <property type="project" value="TreeGrafter"/>
</dbReference>
<dbReference type="PANTHER" id="PTHR11690:SF240">
    <property type="entry name" value="PICKPOCKET 25-RELATED"/>
    <property type="match status" value="1"/>
</dbReference>
<evidence type="ECO:0000256" key="4">
    <source>
        <dbReference type="ARBA" id="ARBA00022461"/>
    </source>
</evidence>
<keyword evidence="11 12" id="KW-0407">Ion channel</keyword>
<keyword evidence="3 12" id="KW-0813">Transport</keyword>
<evidence type="ECO:0000256" key="11">
    <source>
        <dbReference type="ARBA" id="ARBA00023303"/>
    </source>
</evidence>
<dbReference type="EnsemblMetazoa" id="XM_014389682.2">
    <property type="protein sequence ID" value="XP_014245168.1"/>
    <property type="gene ID" value="LOC106664183"/>
</dbReference>
<dbReference type="GO" id="GO:0005886">
    <property type="term" value="C:plasma membrane"/>
    <property type="evidence" value="ECO:0007669"/>
    <property type="project" value="TreeGrafter"/>
</dbReference>
<keyword evidence="15" id="KW-1185">Reference proteome</keyword>
<evidence type="ECO:0000313" key="15">
    <source>
        <dbReference type="Proteomes" id="UP000494040"/>
    </source>
</evidence>
<keyword evidence="4 12" id="KW-0894">Sodium channel</keyword>
<evidence type="ECO:0000313" key="14">
    <source>
        <dbReference type="EnsemblMetazoa" id="XP_014245168.1"/>
    </source>
</evidence>